<dbReference type="GO" id="GO:0006826">
    <property type="term" value="P:iron ion transport"/>
    <property type="evidence" value="ECO:0007669"/>
    <property type="project" value="UniProtKB-KW"/>
</dbReference>
<keyword evidence="10" id="KW-0967">Endosome</keyword>
<comment type="cofactor">
    <cofactor evidence="1">
        <name>heme b</name>
        <dbReference type="ChEBI" id="CHEBI:60344"/>
    </cofactor>
</comment>
<comment type="subcellular location">
    <subcellularLocation>
        <location evidence="3">Endosome membrane</location>
        <topology evidence="3">Multi-pass membrane protein</topology>
    </subcellularLocation>
</comment>
<evidence type="ECO:0000256" key="11">
    <source>
        <dbReference type="ARBA" id="ARBA00022827"/>
    </source>
</evidence>
<comment type="catalytic activity">
    <reaction evidence="18">
        <text>2 Cu(+) + NADP(+) + H(+) = 2 Cu(2+) + NADPH</text>
        <dbReference type="Rhea" id="RHEA:71771"/>
        <dbReference type="ChEBI" id="CHEBI:15378"/>
        <dbReference type="ChEBI" id="CHEBI:29036"/>
        <dbReference type="ChEBI" id="CHEBI:49552"/>
        <dbReference type="ChEBI" id="CHEBI:57783"/>
        <dbReference type="ChEBI" id="CHEBI:58349"/>
    </reaction>
    <physiologicalReaction direction="right-to-left" evidence="18">
        <dbReference type="Rhea" id="RHEA:71773"/>
    </physiologicalReaction>
</comment>
<keyword evidence="9" id="KW-0479">Metal-binding</keyword>
<comment type="cofactor">
    <cofactor evidence="2">
        <name>FAD</name>
        <dbReference type="ChEBI" id="CHEBI:57692"/>
    </cofactor>
</comment>
<evidence type="ECO:0000256" key="7">
    <source>
        <dbReference type="ARBA" id="ARBA00022630"/>
    </source>
</evidence>
<accession>A0AAQ5XN73</accession>
<dbReference type="Ensembl" id="ENSAOCT00000054295.1">
    <property type="protein sequence ID" value="ENSAOCP00000042262.1"/>
    <property type="gene ID" value="ENSAOCG00000004052.2"/>
</dbReference>
<dbReference type="Proteomes" id="UP001501940">
    <property type="component" value="Chromosome 9"/>
</dbReference>
<keyword evidence="13" id="KW-0560">Oxidoreductase</keyword>
<keyword evidence="17 20" id="KW-0472">Membrane</keyword>
<evidence type="ECO:0000256" key="19">
    <source>
        <dbReference type="ARBA" id="ARBA00049387"/>
    </source>
</evidence>
<keyword evidence="12 20" id="KW-1133">Transmembrane helix</keyword>
<evidence type="ECO:0000256" key="1">
    <source>
        <dbReference type="ARBA" id="ARBA00001970"/>
    </source>
</evidence>
<dbReference type="InterPro" id="IPR028939">
    <property type="entry name" value="P5C_Rdtase_cat_N"/>
</dbReference>
<dbReference type="Pfam" id="PF03807">
    <property type="entry name" value="F420_oxidored"/>
    <property type="match status" value="1"/>
</dbReference>
<comment type="similarity">
    <text evidence="4">Belongs to the STEAP family.</text>
</comment>
<evidence type="ECO:0000259" key="22">
    <source>
        <dbReference type="Pfam" id="PF03807"/>
    </source>
</evidence>
<evidence type="ECO:0000256" key="9">
    <source>
        <dbReference type="ARBA" id="ARBA00022723"/>
    </source>
</evidence>
<dbReference type="AlphaFoldDB" id="A0AAQ5XN73"/>
<evidence type="ECO:0000259" key="21">
    <source>
        <dbReference type="Pfam" id="PF01794"/>
    </source>
</evidence>
<evidence type="ECO:0000256" key="13">
    <source>
        <dbReference type="ARBA" id="ARBA00023002"/>
    </source>
</evidence>
<feature type="transmembrane region" description="Helical" evidence="20">
    <location>
        <begin position="334"/>
        <end position="361"/>
    </location>
</feature>
<evidence type="ECO:0000256" key="20">
    <source>
        <dbReference type="SAM" id="Phobius"/>
    </source>
</evidence>
<keyword evidence="14" id="KW-0408">Iron</keyword>
<keyword evidence="11" id="KW-0274">FAD</keyword>
<name>A0AAQ5XN73_AMPOC</name>
<sequence>MSKNPESVSLCPLNSAAATEPEPLCIFGTGDLGRSLGQRLLQSGYRVVYGSRKPHSCGPLPPGTQAMSHSAAAQSAALVFICIHREHYNFLETLAPQLQGKVLVDVSNNLKKNLYPEANAEYLQRLVPGAHVVKAFNTLSAWTLQNGPSDANRQVYLCGNSAEAKQAVAETATKLGFTVLDRGSLCAARELEDFPLQLFPEWRLPLRIAVGLTAFFYFYLLIRIVIYTYVQKGDDISFRIMVSLANKVFPIVSLIMLSLCYLPGVIAAFLQLYRGTKYRRFPDWLDRWMLCRKQLGLLALAFAFLHKHPVVLFIKIKENKTSAFDSALAWRSDSFLSTGILGFGLYVLLGITSLPSVSNALSWREFSFVQSKLGYLTLFFCTLHTYLYGWNKFLKPTSYPWYTLPGYLLCLIVPTVVLVLKFLLLLPCMDRSLTRIRQGWDRTNKVDDGEKSLLA</sequence>
<dbReference type="GO" id="GO:0046872">
    <property type="term" value="F:metal ion binding"/>
    <property type="evidence" value="ECO:0007669"/>
    <property type="project" value="UniProtKB-KW"/>
</dbReference>
<dbReference type="GO" id="GO:0010008">
    <property type="term" value="C:endosome membrane"/>
    <property type="evidence" value="ECO:0007669"/>
    <property type="project" value="UniProtKB-SubCell"/>
</dbReference>
<evidence type="ECO:0000313" key="23">
    <source>
        <dbReference type="Ensembl" id="ENSAOCP00000042262.1"/>
    </source>
</evidence>
<evidence type="ECO:0000256" key="18">
    <source>
        <dbReference type="ARBA" id="ARBA00048958"/>
    </source>
</evidence>
<feature type="transmembrane region" description="Helical" evidence="20">
    <location>
        <begin position="373"/>
        <end position="390"/>
    </location>
</feature>
<dbReference type="InterPro" id="IPR051267">
    <property type="entry name" value="STEAP_metalloreductase"/>
</dbReference>
<evidence type="ECO:0000256" key="17">
    <source>
        <dbReference type="ARBA" id="ARBA00023136"/>
    </source>
</evidence>
<dbReference type="GO" id="GO:0052851">
    <property type="term" value="F:ferric-chelate reductase (NADPH) activity"/>
    <property type="evidence" value="ECO:0007669"/>
    <property type="project" value="TreeGrafter"/>
</dbReference>
<evidence type="ECO:0000256" key="12">
    <source>
        <dbReference type="ARBA" id="ARBA00022989"/>
    </source>
</evidence>
<evidence type="ECO:0000256" key="10">
    <source>
        <dbReference type="ARBA" id="ARBA00022753"/>
    </source>
</evidence>
<dbReference type="FunFam" id="3.40.50.720:FF:000051">
    <property type="entry name" value="STEAP2 metalloreductase"/>
    <property type="match status" value="1"/>
</dbReference>
<evidence type="ECO:0000256" key="3">
    <source>
        <dbReference type="ARBA" id="ARBA00004337"/>
    </source>
</evidence>
<organism evidence="23 24">
    <name type="scientific">Amphiprion ocellaris</name>
    <name type="common">Clown anemonefish</name>
    <dbReference type="NCBI Taxonomy" id="80972"/>
    <lineage>
        <taxon>Eukaryota</taxon>
        <taxon>Metazoa</taxon>
        <taxon>Chordata</taxon>
        <taxon>Craniata</taxon>
        <taxon>Vertebrata</taxon>
        <taxon>Euteleostomi</taxon>
        <taxon>Actinopterygii</taxon>
        <taxon>Neopterygii</taxon>
        <taxon>Teleostei</taxon>
        <taxon>Neoteleostei</taxon>
        <taxon>Acanthomorphata</taxon>
        <taxon>Ovalentaria</taxon>
        <taxon>Pomacentridae</taxon>
        <taxon>Amphiprion</taxon>
    </lineage>
</organism>
<evidence type="ECO:0000256" key="16">
    <source>
        <dbReference type="ARBA" id="ARBA00023065"/>
    </source>
</evidence>
<proteinExistence type="inferred from homology"/>
<protein>
    <recommendedName>
        <fullName evidence="25">STEAP family member 4</fullName>
    </recommendedName>
</protein>
<feature type="transmembrane region" description="Helical" evidence="20">
    <location>
        <begin position="250"/>
        <end position="273"/>
    </location>
</feature>
<keyword evidence="5" id="KW-0813">Transport</keyword>
<comment type="catalytic activity">
    <reaction evidence="19">
        <text>2 Fe(2+) + NADP(+) + H(+) = 2 Fe(3+) + NADPH</text>
        <dbReference type="Rhea" id="RHEA:71767"/>
        <dbReference type="ChEBI" id="CHEBI:15378"/>
        <dbReference type="ChEBI" id="CHEBI:29033"/>
        <dbReference type="ChEBI" id="CHEBI:29034"/>
        <dbReference type="ChEBI" id="CHEBI:57783"/>
        <dbReference type="ChEBI" id="CHEBI:58349"/>
    </reaction>
    <physiologicalReaction direction="right-to-left" evidence="19">
        <dbReference type="Rhea" id="RHEA:71769"/>
    </physiologicalReaction>
</comment>
<evidence type="ECO:0000256" key="14">
    <source>
        <dbReference type="ARBA" id="ARBA00023004"/>
    </source>
</evidence>
<dbReference type="InterPro" id="IPR013130">
    <property type="entry name" value="Fe3_Rdtase_TM_dom"/>
</dbReference>
<keyword evidence="15" id="KW-0186">Copper</keyword>
<keyword evidence="24" id="KW-1185">Reference proteome</keyword>
<evidence type="ECO:0000256" key="4">
    <source>
        <dbReference type="ARBA" id="ARBA00007729"/>
    </source>
</evidence>
<evidence type="ECO:0000256" key="15">
    <source>
        <dbReference type="ARBA" id="ARBA00023008"/>
    </source>
</evidence>
<evidence type="ECO:0000256" key="6">
    <source>
        <dbReference type="ARBA" id="ARBA00022496"/>
    </source>
</evidence>
<keyword evidence="16" id="KW-0406">Ion transport</keyword>
<dbReference type="GO" id="GO:0008823">
    <property type="term" value="F:cupric reductase (NADH) activity"/>
    <property type="evidence" value="ECO:0007669"/>
    <property type="project" value="TreeGrafter"/>
</dbReference>
<evidence type="ECO:0000256" key="2">
    <source>
        <dbReference type="ARBA" id="ARBA00001974"/>
    </source>
</evidence>
<dbReference type="Gene3D" id="3.40.50.720">
    <property type="entry name" value="NAD(P)-binding Rossmann-like Domain"/>
    <property type="match status" value="1"/>
</dbReference>
<reference evidence="23 24" key="1">
    <citation type="submission" date="2022-01" db="EMBL/GenBank/DDBJ databases">
        <title>A chromosome-scale genome assembly of the false clownfish, Amphiprion ocellaris.</title>
        <authorList>
            <person name="Ryu T."/>
        </authorList>
    </citation>
    <scope>NUCLEOTIDE SEQUENCE [LARGE SCALE GENOMIC DNA]</scope>
</reference>
<dbReference type="PANTHER" id="PTHR14239">
    <property type="entry name" value="DUDULIN-RELATED"/>
    <property type="match status" value="1"/>
</dbReference>
<dbReference type="GO" id="GO:0005886">
    <property type="term" value="C:plasma membrane"/>
    <property type="evidence" value="ECO:0007669"/>
    <property type="project" value="TreeGrafter"/>
</dbReference>
<dbReference type="GeneTree" id="ENSGT00390000008042"/>
<evidence type="ECO:0008006" key="25">
    <source>
        <dbReference type="Google" id="ProtNLM"/>
    </source>
</evidence>
<evidence type="ECO:0000256" key="8">
    <source>
        <dbReference type="ARBA" id="ARBA00022692"/>
    </source>
</evidence>
<feature type="transmembrane region" description="Helical" evidence="20">
    <location>
        <begin position="402"/>
        <end position="426"/>
    </location>
</feature>
<keyword evidence="6" id="KW-0410">Iron transport</keyword>
<evidence type="ECO:0000256" key="5">
    <source>
        <dbReference type="ARBA" id="ARBA00022448"/>
    </source>
</evidence>
<keyword evidence="8 20" id="KW-0812">Transmembrane</keyword>
<dbReference type="SUPFAM" id="SSF51735">
    <property type="entry name" value="NAD(P)-binding Rossmann-fold domains"/>
    <property type="match status" value="1"/>
</dbReference>
<feature type="transmembrane region" description="Helical" evidence="20">
    <location>
        <begin position="208"/>
        <end position="230"/>
    </location>
</feature>
<feature type="domain" description="Pyrroline-5-carboxylate reductase catalytic N-terminal" evidence="22">
    <location>
        <begin position="24"/>
        <end position="109"/>
    </location>
</feature>
<evidence type="ECO:0000313" key="24">
    <source>
        <dbReference type="Proteomes" id="UP001501940"/>
    </source>
</evidence>
<dbReference type="PANTHER" id="PTHR14239:SF5">
    <property type="entry name" value="METALLOREDUCTASE STEAP4"/>
    <property type="match status" value="1"/>
</dbReference>
<keyword evidence="7" id="KW-0285">Flavoprotein</keyword>
<dbReference type="Pfam" id="PF01794">
    <property type="entry name" value="Ferric_reduct"/>
    <property type="match status" value="1"/>
</dbReference>
<dbReference type="InterPro" id="IPR036291">
    <property type="entry name" value="NAD(P)-bd_dom_sf"/>
</dbReference>
<reference evidence="23" key="3">
    <citation type="submission" date="2025-09" db="UniProtKB">
        <authorList>
            <consortium name="Ensembl"/>
        </authorList>
    </citation>
    <scope>IDENTIFICATION</scope>
</reference>
<reference evidence="23" key="2">
    <citation type="submission" date="2025-08" db="UniProtKB">
        <authorList>
            <consortium name="Ensembl"/>
        </authorList>
    </citation>
    <scope>IDENTIFICATION</scope>
</reference>
<feature type="domain" description="Ferric oxidoreductase" evidence="21">
    <location>
        <begin position="251"/>
        <end position="369"/>
    </location>
</feature>
<dbReference type="GO" id="GO:0015677">
    <property type="term" value="P:copper ion import"/>
    <property type="evidence" value="ECO:0007669"/>
    <property type="project" value="TreeGrafter"/>
</dbReference>